<dbReference type="Proteomes" id="UP000255024">
    <property type="component" value="Unassembled WGS sequence"/>
</dbReference>
<dbReference type="AlphaFoldDB" id="A0A378RMU3"/>
<gene>
    <name evidence="1" type="ORF">NCTC11179_01906</name>
</gene>
<dbReference type="EMBL" id="UGQL01000001">
    <property type="protein sequence ID" value="STZ28362.1"/>
    <property type="molecule type" value="Genomic_DNA"/>
</dbReference>
<dbReference type="RefSeq" id="WP_115091322.1">
    <property type="nucleotide sequence ID" value="NZ_CP068107.1"/>
</dbReference>
<evidence type="ECO:0000313" key="2">
    <source>
        <dbReference type="Proteomes" id="UP000255024"/>
    </source>
</evidence>
<name>A0A378RMU3_MYROD</name>
<keyword evidence="2" id="KW-1185">Reference proteome</keyword>
<proteinExistence type="predicted"/>
<protein>
    <submittedName>
        <fullName evidence="1">Uncharacterized protein</fullName>
    </submittedName>
</protein>
<reference evidence="1 2" key="1">
    <citation type="submission" date="2018-06" db="EMBL/GenBank/DDBJ databases">
        <authorList>
            <consortium name="Pathogen Informatics"/>
            <person name="Doyle S."/>
        </authorList>
    </citation>
    <scope>NUCLEOTIDE SEQUENCE [LARGE SCALE GENOMIC DNA]</scope>
    <source>
        <strain evidence="1 2">NCTC11179</strain>
    </source>
</reference>
<accession>A0A378RMU3</accession>
<organism evidence="1 2">
    <name type="scientific">Myroides odoratus</name>
    <name type="common">Flavobacterium odoratum</name>
    <dbReference type="NCBI Taxonomy" id="256"/>
    <lineage>
        <taxon>Bacteria</taxon>
        <taxon>Pseudomonadati</taxon>
        <taxon>Bacteroidota</taxon>
        <taxon>Flavobacteriia</taxon>
        <taxon>Flavobacteriales</taxon>
        <taxon>Flavobacteriaceae</taxon>
        <taxon>Myroides</taxon>
    </lineage>
</organism>
<evidence type="ECO:0000313" key="1">
    <source>
        <dbReference type="EMBL" id="STZ28362.1"/>
    </source>
</evidence>
<sequence length="265" mass="28309">MSAEVKIIATNSNIPPERIGDVRIRVVVGQTVSITRAELTNSTPSYHHEFDRPIAGIKILAPGIEVNNILRPSGTATIATLTNNNQILRYVSDEVQNGVIDKEILDASLFKVKGNSIGTDYVEYTASAFNSIANTISGYINESAKLFINVVSAVNQPPNSIGNNTIDCPIGMLVPLNINVFTVDTTPPYGDPEGDAPLKIIIPNIQGDAIVTFNGIRVINGQEFFATNLESGEIKAFYPPGTAEGVVTTIKFDVADVGSGQYSGL</sequence>